<feature type="region of interest" description="Disordered" evidence="1">
    <location>
        <begin position="359"/>
        <end position="477"/>
    </location>
</feature>
<dbReference type="InterPro" id="IPR008942">
    <property type="entry name" value="ENTH_VHS"/>
</dbReference>
<evidence type="ECO:0000313" key="4">
    <source>
        <dbReference type="Proteomes" id="UP001497600"/>
    </source>
</evidence>
<dbReference type="InterPro" id="IPR002014">
    <property type="entry name" value="VHS_dom"/>
</dbReference>
<feature type="compositionally biased region" description="Basic residues" evidence="1">
    <location>
        <begin position="225"/>
        <end position="241"/>
    </location>
</feature>
<name>A0ABP0EFA8_9ASCO</name>
<feature type="compositionally biased region" description="Polar residues" evidence="1">
    <location>
        <begin position="431"/>
        <end position="440"/>
    </location>
</feature>
<feature type="compositionally biased region" description="Low complexity" evidence="1">
    <location>
        <begin position="187"/>
        <end position="202"/>
    </location>
</feature>
<protein>
    <submittedName>
        <fullName evidence="3">LAS seventeen-binding protein 5</fullName>
    </submittedName>
</protein>
<dbReference type="CDD" id="cd14232">
    <property type="entry name" value="GAT_LSB5"/>
    <property type="match status" value="1"/>
</dbReference>
<dbReference type="PANTHER" id="PTHR47789:SF1">
    <property type="entry name" value="LAS SEVENTEEN-BINDING PROTEIN 5"/>
    <property type="match status" value="1"/>
</dbReference>
<gene>
    <name evidence="3" type="primary">LSB5</name>
    <name evidence="3" type="ORF">CAAN4_E07778</name>
</gene>
<feature type="region of interest" description="Disordered" evidence="1">
    <location>
        <begin position="180"/>
        <end position="244"/>
    </location>
</feature>
<dbReference type="InterPro" id="IPR044103">
    <property type="entry name" value="GAT_LSB5"/>
</dbReference>
<feature type="domain" description="VHS" evidence="2">
    <location>
        <begin position="20"/>
        <end position="157"/>
    </location>
</feature>
<dbReference type="SUPFAM" id="SSF48464">
    <property type="entry name" value="ENTH/VHS domain"/>
    <property type="match status" value="1"/>
</dbReference>
<proteinExistence type="predicted"/>
<accession>A0ABP0EFA8</accession>
<dbReference type="CDD" id="cd16980">
    <property type="entry name" value="VHS_Lsb5"/>
    <property type="match status" value="1"/>
</dbReference>
<dbReference type="Gene3D" id="1.25.40.90">
    <property type="match status" value="1"/>
</dbReference>
<dbReference type="PROSITE" id="PS50179">
    <property type="entry name" value="VHS"/>
    <property type="match status" value="1"/>
</dbReference>
<reference evidence="3 4" key="1">
    <citation type="submission" date="2024-01" db="EMBL/GenBank/DDBJ databases">
        <authorList>
            <consortium name="Genoscope - CEA"/>
            <person name="William W."/>
        </authorList>
    </citation>
    <scope>NUCLEOTIDE SEQUENCE [LARGE SCALE GENOMIC DNA]</scope>
    <source>
        <strain evidence="3 4">29B2s-10</strain>
    </source>
</reference>
<dbReference type="Pfam" id="PF00790">
    <property type="entry name" value="VHS"/>
    <property type="match status" value="1"/>
</dbReference>
<evidence type="ECO:0000313" key="3">
    <source>
        <dbReference type="EMBL" id="CAK7907945.1"/>
    </source>
</evidence>
<dbReference type="InterPro" id="IPR045007">
    <property type="entry name" value="LSB5"/>
</dbReference>
<keyword evidence="4" id="KW-1185">Reference proteome</keyword>
<sequence length="477" mass="52364">MPIFGERQTTSITVKINQLSTPDRNLEIDESIELYLSDLIELIKIQPNSGAVEAARAIRKKIKYGNSTEESLRALGILELLVLNSGHKIGPVIARDDKLLDVLKGIISGSGRTGTGGSYPKEIQRKVRGLAIGWKTELDGLDGYKYMALLWKNIPRERGSGNSSSSRSRSASVNVFGSELDNVVQESPRGSPRPSSPRVSGGKTPPPRPTAASPFAKKEQPLTSKRARTKKSKHKNKKRTGKYADPEFKIPQINYKVEAPKIRNTIAECHTHTTALVNALIALPPSISPLDDAKAAGEFEKCREIRRKVLRYLQFVGAGGDTHKADSVVAMDEEFLGSLIVANEQLVESFKKYDSACGYTEENPAPQYNDETDSDDGYESYYTDSSEEEEQDDEDLPEIGARESSLEERLQRVDIKEGTSSKRAPPPIPPKSNSLKSSPIPNAEYQPSGDLSRLKTNDTAESDPFGDGNIVSKSPYA</sequence>
<evidence type="ECO:0000256" key="1">
    <source>
        <dbReference type="SAM" id="MobiDB-lite"/>
    </source>
</evidence>
<evidence type="ECO:0000259" key="2">
    <source>
        <dbReference type="PROSITE" id="PS50179"/>
    </source>
</evidence>
<feature type="compositionally biased region" description="Acidic residues" evidence="1">
    <location>
        <begin position="385"/>
        <end position="397"/>
    </location>
</feature>
<organism evidence="3 4">
    <name type="scientific">[Candida] anglica</name>
    <dbReference type="NCBI Taxonomy" id="148631"/>
    <lineage>
        <taxon>Eukaryota</taxon>
        <taxon>Fungi</taxon>
        <taxon>Dikarya</taxon>
        <taxon>Ascomycota</taxon>
        <taxon>Saccharomycotina</taxon>
        <taxon>Pichiomycetes</taxon>
        <taxon>Debaryomycetaceae</taxon>
        <taxon>Kurtzmaniella</taxon>
    </lineage>
</organism>
<dbReference type="EMBL" id="OZ004257">
    <property type="protein sequence ID" value="CAK7907945.1"/>
    <property type="molecule type" value="Genomic_DNA"/>
</dbReference>
<dbReference type="PANTHER" id="PTHR47789">
    <property type="entry name" value="LAS SEVENTEEN-BINDING PROTEIN 5"/>
    <property type="match status" value="1"/>
</dbReference>
<dbReference type="SUPFAM" id="SSF89009">
    <property type="entry name" value="GAT-like domain"/>
    <property type="match status" value="1"/>
</dbReference>
<feature type="compositionally biased region" description="Basic and acidic residues" evidence="1">
    <location>
        <begin position="400"/>
        <end position="420"/>
    </location>
</feature>
<dbReference type="Proteomes" id="UP001497600">
    <property type="component" value="Chromosome E"/>
</dbReference>